<evidence type="ECO:0000256" key="4">
    <source>
        <dbReference type="ARBA" id="ARBA00023163"/>
    </source>
</evidence>
<evidence type="ECO:0000256" key="5">
    <source>
        <dbReference type="ARBA" id="ARBA00058938"/>
    </source>
</evidence>
<dbReference type="SMART" id="SM00346">
    <property type="entry name" value="HTH_ICLR"/>
    <property type="match status" value="1"/>
</dbReference>
<dbReference type="InterPro" id="IPR050707">
    <property type="entry name" value="HTH_MetabolicPath_Reg"/>
</dbReference>
<dbReference type="AlphaFoldDB" id="A0A2P4UH80"/>
<dbReference type="GO" id="GO:0003700">
    <property type="term" value="F:DNA-binding transcription factor activity"/>
    <property type="evidence" value="ECO:0007669"/>
    <property type="project" value="TreeGrafter"/>
</dbReference>
<feature type="domain" description="HTH iclR-type" evidence="7">
    <location>
        <begin position="16"/>
        <end position="77"/>
    </location>
</feature>
<protein>
    <recommendedName>
        <fullName evidence="6">Glycerol operon regulatory protein</fullName>
    </recommendedName>
</protein>
<evidence type="ECO:0000256" key="6">
    <source>
        <dbReference type="ARBA" id="ARBA00070406"/>
    </source>
</evidence>
<dbReference type="SUPFAM" id="SSF46785">
    <property type="entry name" value="Winged helix' DNA-binding domain"/>
    <property type="match status" value="1"/>
</dbReference>
<dbReference type="EMBL" id="MTBP01000002">
    <property type="protein sequence ID" value="POM24358.1"/>
    <property type="molecule type" value="Genomic_DNA"/>
</dbReference>
<dbReference type="Pfam" id="PF01614">
    <property type="entry name" value="IclR_C"/>
    <property type="match status" value="1"/>
</dbReference>
<proteinExistence type="predicted"/>
<dbReference type="PANTHER" id="PTHR30136">
    <property type="entry name" value="HELIX-TURN-HELIX TRANSCRIPTIONAL REGULATOR, ICLR FAMILY"/>
    <property type="match status" value="1"/>
</dbReference>
<dbReference type="Gene3D" id="3.30.450.40">
    <property type="match status" value="1"/>
</dbReference>
<dbReference type="InterPro" id="IPR005471">
    <property type="entry name" value="Tscrpt_reg_IclR_N"/>
</dbReference>
<evidence type="ECO:0000256" key="1">
    <source>
        <dbReference type="ARBA" id="ARBA00022798"/>
    </source>
</evidence>
<dbReference type="InterPro" id="IPR029016">
    <property type="entry name" value="GAF-like_dom_sf"/>
</dbReference>
<feature type="domain" description="IclR-ED" evidence="8">
    <location>
        <begin position="78"/>
        <end position="261"/>
    </location>
</feature>
<accession>A0A2P4UH80</accession>
<evidence type="ECO:0000259" key="8">
    <source>
        <dbReference type="PROSITE" id="PS51078"/>
    </source>
</evidence>
<organism evidence="9 10">
    <name type="scientific">Actinomadura rubteroloni</name>
    <dbReference type="NCBI Taxonomy" id="1926885"/>
    <lineage>
        <taxon>Bacteria</taxon>
        <taxon>Bacillati</taxon>
        <taxon>Actinomycetota</taxon>
        <taxon>Actinomycetes</taxon>
        <taxon>Streptosporangiales</taxon>
        <taxon>Thermomonosporaceae</taxon>
        <taxon>Actinomadura</taxon>
    </lineage>
</organism>
<dbReference type="FunFam" id="1.10.10.10:FF:000056">
    <property type="entry name" value="IclR family transcriptional regulator"/>
    <property type="match status" value="1"/>
</dbReference>
<reference evidence="9 10" key="1">
    <citation type="journal article" date="2017" name="Chemistry">
        <title>Isolation, Biosynthesis and Chemical Modifications of Rubterolones A-F: Rare Tropolone Alkaloids from Actinomadura sp. 5-2.</title>
        <authorList>
            <person name="Guo H."/>
            <person name="Benndorf R."/>
            <person name="Leichnitz D."/>
            <person name="Klassen J.L."/>
            <person name="Vollmers J."/>
            <person name="Gorls H."/>
            <person name="Steinacker M."/>
            <person name="Weigel C."/>
            <person name="Dahse H.M."/>
            <person name="Kaster A.K."/>
            <person name="de Beer Z.W."/>
            <person name="Poulsen M."/>
            <person name="Beemelmanns C."/>
        </authorList>
    </citation>
    <scope>NUCLEOTIDE SEQUENCE [LARGE SCALE GENOMIC DNA]</scope>
    <source>
        <strain evidence="9 10">5-2</strain>
    </source>
</reference>
<dbReference type="InterPro" id="IPR036388">
    <property type="entry name" value="WH-like_DNA-bd_sf"/>
</dbReference>
<name>A0A2P4UH80_9ACTN</name>
<dbReference type="PROSITE" id="PS51077">
    <property type="entry name" value="HTH_ICLR"/>
    <property type="match status" value="1"/>
</dbReference>
<gene>
    <name evidence="9" type="primary">kipR</name>
    <name evidence="9" type="ORF">BTM25_29870</name>
</gene>
<dbReference type="GO" id="GO:0045892">
    <property type="term" value="P:negative regulation of DNA-templated transcription"/>
    <property type="evidence" value="ECO:0007669"/>
    <property type="project" value="TreeGrafter"/>
</dbReference>
<dbReference type="InterPro" id="IPR036390">
    <property type="entry name" value="WH_DNA-bd_sf"/>
</dbReference>
<keyword evidence="4" id="KW-0804">Transcription</keyword>
<dbReference type="Pfam" id="PF09339">
    <property type="entry name" value="HTH_IclR"/>
    <property type="match status" value="1"/>
</dbReference>
<comment type="function">
    <text evidence="5">May be an activator protein for the gylABX operon.</text>
</comment>
<dbReference type="PROSITE" id="PS51078">
    <property type="entry name" value="ICLR_ED"/>
    <property type="match status" value="1"/>
</dbReference>
<dbReference type="SUPFAM" id="SSF55781">
    <property type="entry name" value="GAF domain-like"/>
    <property type="match status" value="1"/>
</dbReference>
<dbReference type="PANTHER" id="PTHR30136:SF24">
    <property type="entry name" value="HTH-TYPE TRANSCRIPTIONAL REPRESSOR ALLR"/>
    <property type="match status" value="1"/>
</dbReference>
<comment type="caution">
    <text evidence="9">The sequence shown here is derived from an EMBL/GenBank/DDBJ whole genome shotgun (WGS) entry which is preliminary data.</text>
</comment>
<dbReference type="GO" id="GO:0006071">
    <property type="term" value="P:glycerol metabolic process"/>
    <property type="evidence" value="ECO:0007669"/>
    <property type="project" value="UniProtKB-KW"/>
</dbReference>
<dbReference type="InterPro" id="IPR014757">
    <property type="entry name" value="Tscrpt_reg_IclR_C"/>
</dbReference>
<evidence type="ECO:0000256" key="2">
    <source>
        <dbReference type="ARBA" id="ARBA00023015"/>
    </source>
</evidence>
<dbReference type="Gene3D" id="1.10.10.10">
    <property type="entry name" value="Winged helix-like DNA-binding domain superfamily/Winged helix DNA-binding domain"/>
    <property type="match status" value="1"/>
</dbReference>
<evidence type="ECO:0000313" key="9">
    <source>
        <dbReference type="EMBL" id="POM24358.1"/>
    </source>
</evidence>
<sequence length="264" mass="28332">MTGQRSQKSSGYRERNSTAERALDILQLFDDDRLVVGGQEVADALGVARSTAYRYLQSLSAAGFIEEHRPAGYRLGPRVFELARLARKGLGLSEIARPLMRELVEEVGETVLLTRRAGASVVCLEREETGHPVRLSYERGHVLPINAGASALVLLAWATEEEVADVVAKHGLPRFTGATVTDEGVLRERLARIRVDDAAVTRGELDADVLGVAAPIRDVDGAVVAAVSIAALSHRVPDERVPEVVTAVRGTAGKISDRLAVLAS</sequence>
<evidence type="ECO:0000256" key="3">
    <source>
        <dbReference type="ARBA" id="ARBA00023125"/>
    </source>
</evidence>
<keyword evidence="10" id="KW-1185">Reference proteome</keyword>
<evidence type="ECO:0000259" key="7">
    <source>
        <dbReference type="PROSITE" id="PS51077"/>
    </source>
</evidence>
<dbReference type="GO" id="GO:0003677">
    <property type="term" value="F:DNA binding"/>
    <property type="evidence" value="ECO:0007669"/>
    <property type="project" value="UniProtKB-KW"/>
</dbReference>
<evidence type="ECO:0000313" key="10">
    <source>
        <dbReference type="Proteomes" id="UP000242367"/>
    </source>
</evidence>
<dbReference type="Proteomes" id="UP000242367">
    <property type="component" value="Unassembled WGS sequence"/>
</dbReference>
<keyword evidence="2" id="KW-0805">Transcription regulation</keyword>
<dbReference type="RefSeq" id="WP_103563497.1">
    <property type="nucleotide sequence ID" value="NZ_MTBP01000002.1"/>
</dbReference>
<keyword evidence="3" id="KW-0238">DNA-binding</keyword>
<keyword evidence="1" id="KW-0319">Glycerol metabolism</keyword>